<sequence length="273" mass="30875">MAEEERRLAGEIARVLDECRLSHAVHPRKLKELCALRSASAADAHPGVCFFAAFSRAVTPLFDFPRRTVSSERAVRFVSAFAARGDEKDAAVCDAFLEEFLRFLLVAAAAAHRPARFRACQIISEIIMRLPDDAEVSDELWDEVIDSMKQRVGDKVPAVRAFAVRALSRFVNDGDDSDITNLFLQILCQEQNTVCLSYGIHCMTLSLAVLMGFKAFYHILNLIKFIIHGYCFYFSDGCTSNIQLMEAEAALYWKILCRHLQNEAEVRTLIFYF</sequence>
<dbReference type="AlphaFoldDB" id="A0A427A1E4"/>
<dbReference type="GO" id="GO:0000793">
    <property type="term" value="C:condensed chromosome"/>
    <property type="evidence" value="ECO:0007669"/>
    <property type="project" value="TreeGrafter"/>
</dbReference>
<dbReference type="Gene3D" id="1.25.10.10">
    <property type="entry name" value="Leucine-rich Repeat Variant"/>
    <property type="match status" value="1"/>
</dbReference>
<protein>
    <recommendedName>
        <fullName evidence="3">Condensin complex subunit 1 C-terminal domain-containing protein</fullName>
    </recommendedName>
</protein>
<dbReference type="GO" id="GO:0000796">
    <property type="term" value="C:condensin complex"/>
    <property type="evidence" value="ECO:0007669"/>
    <property type="project" value="InterPro"/>
</dbReference>
<dbReference type="Proteomes" id="UP000287651">
    <property type="component" value="Unassembled WGS sequence"/>
</dbReference>
<name>A0A427A1E4_ENSVE</name>
<dbReference type="InterPro" id="IPR016024">
    <property type="entry name" value="ARM-type_fold"/>
</dbReference>
<comment type="caution">
    <text evidence="1">The sequence shown here is derived from an EMBL/GenBank/DDBJ whole genome shotgun (WGS) entry which is preliminary data.</text>
</comment>
<dbReference type="EMBL" id="AMZH03004134">
    <property type="protein sequence ID" value="RRT70079.1"/>
    <property type="molecule type" value="Genomic_DNA"/>
</dbReference>
<evidence type="ECO:0000313" key="2">
    <source>
        <dbReference type="Proteomes" id="UP000287651"/>
    </source>
</evidence>
<accession>A0A427A1E4</accession>
<dbReference type="InterPro" id="IPR027165">
    <property type="entry name" value="CND3"/>
</dbReference>
<evidence type="ECO:0008006" key="3">
    <source>
        <dbReference type="Google" id="ProtNLM"/>
    </source>
</evidence>
<proteinExistence type="predicted"/>
<gene>
    <name evidence="1" type="ORF">B296_00003352</name>
</gene>
<dbReference type="SUPFAM" id="SSF48371">
    <property type="entry name" value="ARM repeat"/>
    <property type="match status" value="1"/>
</dbReference>
<reference evidence="1 2" key="1">
    <citation type="journal article" date="2014" name="Agronomy (Basel)">
        <title>A Draft Genome Sequence for Ensete ventricosum, the Drought-Tolerant Tree Against Hunger.</title>
        <authorList>
            <person name="Harrison J."/>
            <person name="Moore K.A."/>
            <person name="Paszkiewicz K."/>
            <person name="Jones T."/>
            <person name="Grant M."/>
            <person name="Ambacheew D."/>
            <person name="Muzemil S."/>
            <person name="Studholme D.J."/>
        </authorList>
    </citation>
    <scope>NUCLEOTIDE SEQUENCE [LARGE SCALE GENOMIC DNA]</scope>
</reference>
<dbReference type="InterPro" id="IPR011989">
    <property type="entry name" value="ARM-like"/>
</dbReference>
<evidence type="ECO:0000313" key="1">
    <source>
        <dbReference type="EMBL" id="RRT70079.1"/>
    </source>
</evidence>
<dbReference type="PANTHER" id="PTHR14418">
    <property type="entry name" value="CONDENSIN COMPLEX SUBUNIT 3-RELATED"/>
    <property type="match status" value="1"/>
</dbReference>
<dbReference type="PANTHER" id="PTHR14418:SF5">
    <property type="entry name" value="CONDENSIN COMPLEX SUBUNIT 3"/>
    <property type="match status" value="1"/>
</dbReference>
<dbReference type="GO" id="GO:0007076">
    <property type="term" value="P:mitotic chromosome condensation"/>
    <property type="evidence" value="ECO:0007669"/>
    <property type="project" value="InterPro"/>
</dbReference>
<organism evidence="1 2">
    <name type="scientific">Ensete ventricosum</name>
    <name type="common">Abyssinian banana</name>
    <name type="synonym">Musa ensete</name>
    <dbReference type="NCBI Taxonomy" id="4639"/>
    <lineage>
        <taxon>Eukaryota</taxon>
        <taxon>Viridiplantae</taxon>
        <taxon>Streptophyta</taxon>
        <taxon>Embryophyta</taxon>
        <taxon>Tracheophyta</taxon>
        <taxon>Spermatophyta</taxon>
        <taxon>Magnoliopsida</taxon>
        <taxon>Liliopsida</taxon>
        <taxon>Zingiberales</taxon>
        <taxon>Musaceae</taxon>
        <taxon>Ensete</taxon>
    </lineage>
</organism>